<dbReference type="GO" id="GO:0007411">
    <property type="term" value="P:axon guidance"/>
    <property type="evidence" value="ECO:0000318"/>
    <property type="project" value="GO_Central"/>
</dbReference>
<dbReference type="Pfam" id="PF00053">
    <property type="entry name" value="EGF_laminin"/>
    <property type="match status" value="3"/>
</dbReference>
<dbReference type="CDD" id="cd00055">
    <property type="entry name" value="EGF_Lam"/>
    <property type="match status" value="3"/>
</dbReference>
<dbReference type="InterPro" id="IPR035811">
    <property type="entry name" value="Netrin-4_NTR"/>
</dbReference>
<evidence type="ECO:0000256" key="4">
    <source>
        <dbReference type="ARBA" id="ARBA00023157"/>
    </source>
</evidence>
<feature type="domain" description="Laminin EGF-like" evidence="8">
    <location>
        <begin position="363"/>
        <end position="424"/>
    </location>
</feature>
<keyword evidence="5" id="KW-0325">Glycoprotein</keyword>
<dbReference type="InterPro" id="IPR001134">
    <property type="entry name" value="Netrin_domain"/>
</dbReference>
<dbReference type="GO" id="GO:0070831">
    <property type="term" value="P:basement membrane assembly"/>
    <property type="evidence" value="ECO:0000318"/>
    <property type="project" value="GO_Central"/>
</dbReference>
<accession>A0A8M3B3Y4</accession>
<feature type="disulfide bond" evidence="7">
    <location>
        <begin position="444"/>
        <end position="453"/>
    </location>
</feature>
<dbReference type="SUPFAM" id="SSF50242">
    <property type="entry name" value="TIMP-like"/>
    <property type="match status" value="1"/>
</dbReference>
<dbReference type="InterPro" id="IPR050440">
    <property type="entry name" value="Laminin/Netrin_ECM"/>
</dbReference>
<dbReference type="GO" id="GO:0009887">
    <property type="term" value="P:animal organ morphogenesis"/>
    <property type="evidence" value="ECO:0000318"/>
    <property type="project" value="GO_Central"/>
</dbReference>
<dbReference type="EMBL" id="CABZ01018576">
    <property type="status" value="NOT_ANNOTATED_CDS"/>
    <property type="molecule type" value="Genomic_DNA"/>
</dbReference>
<dbReference type="Gene3D" id="2.10.25.10">
    <property type="entry name" value="Laminin"/>
    <property type="match status" value="1"/>
</dbReference>
<evidence type="ECO:0000256" key="6">
    <source>
        <dbReference type="ARBA" id="ARBA00023292"/>
    </source>
</evidence>
<evidence type="ECO:0000259" key="10">
    <source>
        <dbReference type="PROSITE" id="PS51117"/>
    </source>
</evidence>
<comment type="subcellular location">
    <subcellularLocation>
        <location evidence="1">Secreted</location>
    </subcellularLocation>
</comment>
<name>A0A0R4IFE9_DANRE</name>
<dbReference type="eggNOG" id="KOG0994">
    <property type="taxonomic scope" value="Eukaryota"/>
</dbReference>
<dbReference type="ExpressionAtlas" id="A0A0R4IFE9">
    <property type="expression patterns" value="baseline"/>
</dbReference>
<dbReference type="SMR" id="A0A0R4IFE9"/>
<dbReference type="Pfam" id="PF01759">
    <property type="entry name" value="NTR"/>
    <property type="match status" value="1"/>
</dbReference>
<dbReference type="PRINTS" id="PR00011">
    <property type="entry name" value="EGFLAMININ"/>
</dbReference>
<dbReference type="GO" id="GO:0005576">
    <property type="term" value="C:extracellular region"/>
    <property type="evidence" value="ECO:0007669"/>
    <property type="project" value="UniProtKB-SubCell"/>
</dbReference>
<keyword evidence="2" id="KW-0964">Secreted</keyword>
<dbReference type="EMBL" id="CABZ01018577">
    <property type="status" value="NOT_ANNOTATED_CDS"/>
    <property type="molecule type" value="Genomic_DNA"/>
</dbReference>
<dbReference type="OrthoDB" id="9855268at2759"/>
<dbReference type="EMBL" id="CABZ01018578">
    <property type="status" value="NOT_ANNOTATED_CDS"/>
    <property type="molecule type" value="Genomic_DNA"/>
</dbReference>
<dbReference type="SUPFAM" id="SSF57196">
    <property type="entry name" value="EGF/Laminin"/>
    <property type="match status" value="3"/>
</dbReference>
<feature type="disulfide bond" evidence="7">
    <location>
        <begin position="392"/>
        <end position="401"/>
    </location>
</feature>
<keyword evidence="4 7" id="KW-1015">Disulfide bond</keyword>
<dbReference type="CDD" id="cd03578">
    <property type="entry name" value="NTR_netrin-4_like"/>
    <property type="match status" value="1"/>
</dbReference>
<feature type="domain" description="Laminin EGF-like" evidence="8">
    <location>
        <begin position="425"/>
        <end position="470"/>
    </location>
</feature>
<dbReference type="GeneTree" id="ENSGT00940000156615"/>
<dbReference type="AGR" id="ZFIN:ZDB-GENE-050310-1"/>
<evidence type="ECO:0000256" key="2">
    <source>
        <dbReference type="ARBA" id="ARBA00022525"/>
    </source>
</evidence>
<dbReference type="ZFIN" id="ZDB-GENE-050310-1">
    <property type="gene designation" value="ntn4"/>
</dbReference>
<comment type="caution">
    <text evidence="7">Lacks conserved residue(s) required for the propagation of feature annotation.</text>
</comment>
<reference evidence="11" key="2">
    <citation type="submission" date="2015-11" db="UniProtKB">
        <authorList>
            <consortium name="Ensembl"/>
        </authorList>
    </citation>
    <scope>IDENTIFICATION</scope>
    <source>
        <strain evidence="11">Tuebingen</strain>
    </source>
</reference>
<dbReference type="FunFam" id="2.10.25.10:FF:000333">
    <property type="entry name" value="netrin-4 isoform X2"/>
    <property type="match status" value="1"/>
</dbReference>
<dbReference type="InterPro" id="IPR008211">
    <property type="entry name" value="Laminin_N"/>
</dbReference>
<dbReference type="EMBL" id="CU571321">
    <property type="status" value="NOT_ANNOTATED_CDS"/>
    <property type="molecule type" value="Genomic_DNA"/>
</dbReference>
<dbReference type="Gene3D" id="2.40.50.120">
    <property type="match status" value="1"/>
</dbReference>
<dbReference type="InterPro" id="IPR008993">
    <property type="entry name" value="TIMP-like_OB-fold"/>
</dbReference>
<keyword evidence="6 7" id="KW-0424">Laminin EGF-like domain</keyword>
<organism evidence="11">
    <name type="scientific">Danio rerio</name>
    <name type="common">Zebrafish</name>
    <name type="synonym">Brachydanio rerio</name>
    <dbReference type="NCBI Taxonomy" id="7955"/>
    <lineage>
        <taxon>Eukaryota</taxon>
        <taxon>Metazoa</taxon>
        <taxon>Chordata</taxon>
        <taxon>Craniata</taxon>
        <taxon>Vertebrata</taxon>
        <taxon>Euteleostomi</taxon>
        <taxon>Actinopterygii</taxon>
        <taxon>Neopterygii</taxon>
        <taxon>Teleostei</taxon>
        <taxon>Ostariophysi</taxon>
        <taxon>Cypriniformes</taxon>
        <taxon>Danionidae</taxon>
        <taxon>Danioninae</taxon>
        <taxon>Danio</taxon>
    </lineage>
</organism>
<sequence>MKSCSYMQSEGLRSGVGFPCLLWIKPLMLLDTRNLWICVCFSSPGLMSTMELTGRCVLLAALVMSVPHHACSGCVNRVCNPRMGNLAVGRPIQTVSQCGSTSPEQFCMYRPDSCVLDCEICDASVSQHAHSPSSMTDSPFKQPLTWWQSAPGTAIETLQLDLEVEFYFTHLIIIFMSPRPAAMAIDRSRDFGQTWSLLMLFSHNCSEVSSLEDGQRCTAKYSSAEPCTNGEVIYRALSPYERLDPYSTDARSLLGVTNVRIRLLQPHSCPCPIADANAATPRYAISDLILKGGCLCHGHADQCVPTGGKHNSKTFGKHVVHGKCLCRHHTAGDHCERCHRLYNDRPWRAADGLTGEANQCVECKCNGHAESCHFDESVWLRSGQQHGGVCDCLHNTTGQHCQHCQSGFYRDPEKPSTAPDSCTPCMCNHVGSSYCKPDNGECVCKPGVAGRHCEQCMLGYWGLDEYGCKPCQCAGDCDPYTGDCMIRSESDDNSTAENHLFRTEELFSALSHPDKCICKQQALGNSKVFCNAKYAYAVKVRVLGAHDKGSHAEVDVKILKVLWDNTRLRLSRGSRTLYPESWMSRGCTCPVLFPGLEYLVVGHEDVRKGRPVVNMKSIVKPWRASLSRKVHQLLKTKCS</sequence>
<dbReference type="GO" id="GO:0043256">
    <property type="term" value="C:laminin complex"/>
    <property type="evidence" value="ECO:0000318"/>
    <property type="project" value="GO_Central"/>
</dbReference>
<dbReference type="PROSITE" id="PS51117">
    <property type="entry name" value="LAMININ_NTER"/>
    <property type="match status" value="1"/>
</dbReference>
<reference evidence="11" key="1">
    <citation type="journal article" date="2013" name="Nature">
        <title>The zebrafish reference genome sequence and its relationship to the human genome.</title>
        <authorList>
            <consortium name="Genome Reference Consortium Zebrafish"/>
            <person name="Howe K."/>
            <person name="Clark M.D."/>
            <person name="Torroja C.F."/>
            <person name="Torrance J."/>
            <person name="Berthelot C."/>
            <person name="Muffato M."/>
            <person name="Collins J.E."/>
            <person name="Humphray S."/>
            <person name="McLaren K."/>
            <person name="Matthews L."/>
            <person name="McLaren S."/>
            <person name="Sealy I."/>
            <person name="Caccamo M."/>
            <person name="Churcher C."/>
            <person name="Scott C."/>
            <person name="Barrett J.C."/>
            <person name="Koch R."/>
            <person name="Rauch G.J."/>
            <person name="White S."/>
            <person name="Chow W."/>
            <person name="Kilian B."/>
            <person name="Quintais L.T."/>
            <person name="Guerra-Assuncao J.A."/>
            <person name="Zhou Y."/>
            <person name="Gu Y."/>
            <person name="Yen J."/>
            <person name="Vogel J.H."/>
            <person name="Eyre T."/>
            <person name="Redmond S."/>
            <person name="Banerjee R."/>
            <person name="Chi J."/>
            <person name="Fu B."/>
            <person name="Langley E."/>
            <person name="Maguire S.F."/>
            <person name="Laird G.K."/>
            <person name="Lloyd D."/>
            <person name="Kenyon E."/>
            <person name="Donaldson S."/>
            <person name="Sehra H."/>
            <person name="Almeida-King J."/>
            <person name="Loveland J."/>
            <person name="Trevanion S."/>
            <person name="Jones M."/>
            <person name="Quail M."/>
            <person name="Willey D."/>
            <person name="Hunt A."/>
            <person name="Burton J."/>
            <person name="Sims S."/>
            <person name="McLay K."/>
            <person name="Plumb B."/>
            <person name="Davis J."/>
            <person name="Clee C."/>
            <person name="Oliver K."/>
            <person name="Clark R."/>
            <person name="Riddle C."/>
            <person name="Elliot D."/>
            <person name="Eliott D."/>
            <person name="Threadgold G."/>
            <person name="Harden G."/>
            <person name="Ware D."/>
            <person name="Begum S."/>
            <person name="Mortimore B."/>
            <person name="Mortimer B."/>
            <person name="Kerry G."/>
            <person name="Heath P."/>
            <person name="Phillimore B."/>
            <person name="Tracey A."/>
            <person name="Corby N."/>
            <person name="Dunn M."/>
            <person name="Johnson C."/>
            <person name="Wood J."/>
            <person name="Clark S."/>
            <person name="Pelan S."/>
            <person name="Griffiths G."/>
            <person name="Smith M."/>
            <person name="Glithero R."/>
            <person name="Howden P."/>
            <person name="Barker N."/>
            <person name="Lloyd C."/>
            <person name="Stevens C."/>
            <person name="Harley J."/>
            <person name="Holt K."/>
            <person name="Panagiotidis G."/>
            <person name="Lovell J."/>
            <person name="Beasley H."/>
            <person name="Henderson C."/>
            <person name="Gordon D."/>
            <person name="Auger K."/>
            <person name="Wright D."/>
            <person name="Collins J."/>
            <person name="Raisen C."/>
            <person name="Dyer L."/>
            <person name="Leung K."/>
            <person name="Robertson L."/>
            <person name="Ambridge K."/>
            <person name="Leongamornlert D."/>
            <person name="McGuire S."/>
            <person name="Gilderthorp R."/>
            <person name="Griffiths C."/>
            <person name="Manthravadi D."/>
            <person name="Nichol S."/>
            <person name="Barker G."/>
            <person name="Whitehead S."/>
            <person name="Kay M."/>
            <person name="Brown J."/>
            <person name="Murnane C."/>
            <person name="Gray E."/>
            <person name="Humphries M."/>
            <person name="Sycamore N."/>
            <person name="Barker D."/>
            <person name="Saunders D."/>
            <person name="Wallis J."/>
            <person name="Babbage A."/>
            <person name="Hammond S."/>
            <person name="Mashreghi-Mohammadi M."/>
            <person name="Barr L."/>
            <person name="Martin S."/>
            <person name="Wray P."/>
            <person name="Ellington A."/>
            <person name="Matthews N."/>
            <person name="Ellwood M."/>
            <person name="Woodmansey R."/>
            <person name="Clark G."/>
            <person name="Cooper J."/>
            <person name="Cooper J."/>
            <person name="Tromans A."/>
            <person name="Grafham D."/>
            <person name="Skuce C."/>
            <person name="Pandian R."/>
            <person name="Andrews R."/>
            <person name="Harrison E."/>
            <person name="Kimberley A."/>
            <person name="Garnett J."/>
            <person name="Fosker N."/>
            <person name="Hall R."/>
            <person name="Garner P."/>
            <person name="Kelly D."/>
            <person name="Bird C."/>
            <person name="Palmer S."/>
            <person name="Gehring I."/>
            <person name="Berger A."/>
            <person name="Dooley C.M."/>
            <person name="Ersan-Urun Z."/>
            <person name="Eser C."/>
            <person name="Geiger H."/>
            <person name="Geisler M."/>
            <person name="Karotki L."/>
            <person name="Kirn A."/>
            <person name="Konantz J."/>
            <person name="Konantz M."/>
            <person name="Oberlander M."/>
            <person name="Rudolph-Geiger S."/>
            <person name="Teucke M."/>
            <person name="Lanz C."/>
            <person name="Raddatz G."/>
            <person name="Osoegawa K."/>
            <person name="Zhu B."/>
            <person name="Rapp A."/>
            <person name="Widaa S."/>
            <person name="Langford C."/>
            <person name="Yang F."/>
            <person name="Schuster S.C."/>
            <person name="Carter N.P."/>
            <person name="Harrow J."/>
            <person name="Ning Z."/>
            <person name="Herrero J."/>
            <person name="Searle S.M."/>
            <person name="Enright A."/>
            <person name="Geisler R."/>
            <person name="Plasterk R.H."/>
            <person name="Lee C."/>
            <person name="Westerfield M."/>
            <person name="de Jong P.J."/>
            <person name="Zon L.I."/>
            <person name="Postlethwait J.H."/>
            <person name="Nusslein-Volhard C."/>
            <person name="Hubbard T.J."/>
            <person name="Roest Crollius H."/>
            <person name="Rogers J."/>
            <person name="Stemple D.L."/>
        </authorList>
    </citation>
    <scope>NUCLEOTIDE SEQUENCE [LARGE SCALE GENOMIC DNA]</scope>
    <source>
        <strain evidence="11">Tuebingen</strain>
    </source>
</reference>
<dbReference type="Pfam" id="PF00055">
    <property type="entry name" value="Laminin_N"/>
    <property type="match status" value="1"/>
</dbReference>
<dbReference type="PaxDb" id="7955-ENSDARP00000105731"/>
<protein>
    <submittedName>
        <fullName evidence="11">Netrin 4</fullName>
    </submittedName>
</protein>
<dbReference type="OMA" id="AQDQLMI"/>
<dbReference type="AlphaFoldDB" id="A0A0R4IFE9"/>
<accession>A0A0R4IFE9</accession>
<dbReference type="PROSITE" id="PS50027">
    <property type="entry name" value="EGF_LAM_2"/>
    <property type="match status" value="2"/>
</dbReference>
<dbReference type="FunFam" id="2.60.120.260:FF:000173">
    <property type="entry name" value="Netrin 4"/>
    <property type="match status" value="1"/>
</dbReference>
<proteinExistence type="predicted"/>
<gene>
    <name evidence="11 12" type="primary">ntn4</name>
</gene>
<dbReference type="Bgee" id="ENSDARG00000102066">
    <property type="expression patterns" value="Expressed in tail and 17 other cell types or tissues"/>
</dbReference>
<evidence type="ECO:0000256" key="3">
    <source>
        <dbReference type="ARBA" id="ARBA00022729"/>
    </source>
</evidence>
<dbReference type="GO" id="GO:0016477">
    <property type="term" value="P:cell migration"/>
    <property type="evidence" value="ECO:0000318"/>
    <property type="project" value="GO_Central"/>
</dbReference>
<evidence type="ECO:0000256" key="5">
    <source>
        <dbReference type="ARBA" id="ARBA00023180"/>
    </source>
</evidence>
<dbReference type="PROSITE" id="PS50189">
    <property type="entry name" value="NTR"/>
    <property type="match status" value="1"/>
</dbReference>
<evidence type="ECO:0000313" key="12">
    <source>
        <dbReference type="ZFIN" id="ZDB-GENE-050310-1"/>
    </source>
</evidence>
<dbReference type="FunFam" id="2.10.25.10:FF:000900">
    <property type="entry name" value="Netrin 4"/>
    <property type="match status" value="1"/>
</dbReference>
<dbReference type="PANTHER" id="PTHR10574">
    <property type="entry name" value="NETRIN/LAMININ-RELATED"/>
    <property type="match status" value="1"/>
</dbReference>
<evidence type="ECO:0000256" key="7">
    <source>
        <dbReference type="PROSITE-ProRule" id="PRU00460"/>
    </source>
</evidence>
<dbReference type="SMART" id="SM00136">
    <property type="entry name" value="LamNT"/>
    <property type="match status" value="1"/>
</dbReference>
<evidence type="ECO:0000259" key="8">
    <source>
        <dbReference type="PROSITE" id="PS50027"/>
    </source>
</evidence>
<feature type="domain" description="NTR" evidence="9">
    <location>
        <begin position="516"/>
        <end position="638"/>
    </location>
</feature>
<dbReference type="PANTHER" id="PTHR10574:SF419">
    <property type="entry name" value="LAMININ SUBUNIT ALPHA-3-RELATED"/>
    <property type="match status" value="1"/>
</dbReference>
<dbReference type="SMART" id="SM00180">
    <property type="entry name" value="EGF_Lam"/>
    <property type="match status" value="3"/>
</dbReference>
<evidence type="ECO:0000259" key="9">
    <source>
        <dbReference type="PROSITE" id="PS50189"/>
    </source>
</evidence>
<dbReference type="GO" id="GO:0048514">
    <property type="term" value="P:blood vessel morphogenesis"/>
    <property type="evidence" value="ECO:0000315"/>
    <property type="project" value="ZFIN"/>
</dbReference>
<dbReference type="STRING" id="7955.ENSDARP00000132076"/>
<keyword evidence="3" id="KW-0732">Signal</keyword>
<feature type="domain" description="Laminin N-terminal" evidence="10">
    <location>
        <begin position="75"/>
        <end position="293"/>
    </location>
</feature>
<dbReference type="GO" id="GO:0009888">
    <property type="term" value="P:tissue development"/>
    <property type="evidence" value="ECO:0000318"/>
    <property type="project" value="GO_Central"/>
</dbReference>
<dbReference type="Gene3D" id="2.60.120.260">
    <property type="entry name" value="Galactose-binding domain-like"/>
    <property type="match status" value="1"/>
</dbReference>
<evidence type="ECO:0000313" key="11">
    <source>
        <dbReference type="Ensembl" id="ENSDARP00000132076"/>
    </source>
</evidence>
<dbReference type="PROSITE" id="PS01248">
    <property type="entry name" value="EGF_LAM_1"/>
    <property type="match status" value="1"/>
</dbReference>
<dbReference type="InterPro" id="IPR018933">
    <property type="entry name" value="Netrin_module_non-TIMP"/>
</dbReference>
<dbReference type="SMART" id="SM00643">
    <property type="entry name" value="C345C"/>
    <property type="match status" value="1"/>
</dbReference>
<dbReference type="Gene3D" id="2.170.300.10">
    <property type="entry name" value="Tie2 ligand-binding domain superfamily"/>
    <property type="match status" value="1"/>
</dbReference>
<dbReference type="InterPro" id="IPR002049">
    <property type="entry name" value="LE_dom"/>
</dbReference>
<dbReference type="FunCoup" id="A0A0R4IFE9">
    <property type="interactions" value="653"/>
</dbReference>
<dbReference type="Ensembl" id="ENSDART00000165680.3">
    <property type="protein sequence ID" value="ENSDARP00000132076.1"/>
    <property type="gene ID" value="ENSDARG00000102066.3"/>
</dbReference>
<dbReference type="GO" id="GO:0034446">
    <property type="term" value="P:substrate adhesion-dependent cell spreading"/>
    <property type="evidence" value="ECO:0000318"/>
    <property type="project" value="GO_Central"/>
</dbReference>
<evidence type="ECO:0000256" key="1">
    <source>
        <dbReference type="ARBA" id="ARBA00004613"/>
    </source>
</evidence>